<dbReference type="Proteomes" id="UP001319861">
    <property type="component" value="Chromosome"/>
</dbReference>
<gene>
    <name evidence="1" type="ORF">SCMU_16950</name>
</gene>
<accession>A0ABN6FGH1</accession>
<protein>
    <submittedName>
        <fullName evidence="1">Uncharacterized protein</fullName>
    </submittedName>
</protein>
<keyword evidence="2" id="KW-1185">Reference proteome</keyword>
<organism evidence="1 2">
    <name type="scientific">Sinomonas cyclohexanicum</name>
    <name type="common">Corynebacterium cyclohexanicum</name>
    <dbReference type="NCBI Taxonomy" id="322009"/>
    <lineage>
        <taxon>Bacteria</taxon>
        <taxon>Bacillati</taxon>
        <taxon>Actinomycetota</taxon>
        <taxon>Actinomycetes</taxon>
        <taxon>Micrococcales</taxon>
        <taxon>Micrococcaceae</taxon>
        <taxon>Sinomonas</taxon>
    </lineage>
</organism>
<name>A0ABN6FGH1_SINCY</name>
<reference evidence="1 2" key="1">
    <citation type="journal article" date="2021" name="J. Biosci. Bioeng.">
        <title>Identification and characterization of a chc gene cluster responsible for the aromatization pathway of cyclohexanecarboxylate degradation in Sinomonas cyclohexanicum ATCC 51369.</title>
        <authorList>
            <person name="Yamamoto T."/>
            <person name="Hasegawa Y."/>
            <person name="Lau P.C.K."/>
            <person name="Iwaki H."/>
        </authorList>
    </citation>
    <scope>NUCLEOTIDE SEQUENCE [LARGE SCALE GENOMIC DNA]</scope>
    <source>
        <strain evidence="1 2">ATCC 51369</strain>
    </source>
</reference>
<evidence type="ECO:0000313" key="2">
    <source>
        <dbReference type="Proteomes" id="UP001319861"/>
    </source>
</evidence>
<proteinExistence type="predicted"/>
<sequence>MWVTTLTFVTTEAFVTHANAPLTLKGVVVSLSWSSNTAGRCGERRSGSSVLRRLRSAGPTGIGPDWG</sequence>
<evidence type="ECO:0000313" key="1">
    <source>
        <dbReference type="EMBL" id="BCT75853.1"/>
    </source>
</evidence>
<dbReference type="EMBL" id="AP024525">
    <property type="protein sequence ID" value="BCT75853.1"/>
    <property type="molecule type" value="Genomic_DNA"/>
</dbReference>